<keyword evidence="2" id="KW-0442">Lipid degradation</keyword>
<keyword evidence="4" id="KW-1185">Reference proteome</keyword>
<name>A0ABR1U328_9PEZI</name>
<accession>A0ABR1U328</accession>
<evidence type="ECO:0000313" key="4">
    <source>
        <dbReference type="Proteomes" id="UP001446871"/>
    </source>
</evidence>
<dbReference type="Gene3D" id="3.40.1090.10">
    <property type="entry name" value="Cytosolic phospholipase A2 catalytic domain"/>
    <property type="match status" value="1"/>
</dbReference>
<sequence length="171" mass="18965">MNPMDSSRNPSPPLRILSLGTSSVFIRDALSNIRGKSSLLILEKMMERIRDERGFSEIPKPCDYFDLIGGTSTRGIIAIMLGRLGMTVNACIEAYDQISQTAFTRKRTLLPILRPKGVFSAKALEAAIKQVARENCTDQVCIAKRDQGNSTIDSCEHGEMLPLRDRTCTKT</sequence>
<protein>
    <recommendedName>
        <fullName evidence="5">PNPLA domain-containing protein</fullName>
    </recommendedName>
</protein>
<keyword evidence="1" id="KW-0378">Hydrolase</keyword>
<dbReference type="EMBL" id="JAQQWM010000008">
    <property type="protein sequence ID" value="KAK8053309.1"/>
    <property type="molecule type" value="Genomic_DNA"/>
</dbReference>
<evidence type="ECO:0008006" key="5">
    <source>
        <dbReference type="Google" id="ProtNLM"/>
    </source>
</evidence>
<evidence type="ECO:0000256" key="1">
    <source>
        <dbReference type="ARBA" id="ARBA00022801"/>
    </source>
</evidence>
<gene>
    <name evidence="3" type="ORF">PG996_012610</name>
</gene>
<dbReference type="Proteomes" id="UP001446871">
    <property type="component" value="Unassembled WGS sequence"/>
</dbReference>
<comment type="caution">
    <text evidence="3">The sequence shown here is derived from an EMBL/GenBank/DDBJ whole genome shotgun (WGS) entry which is preliminary data.</text>
</comment>
<dbReference type="PANTHER" id="PTHR24185:SF1">
    <property type="entry name" value="CALCIUM-INDEPENDENT PHOSPHOLIPASE A2-GAMMA"/>
    <property type="match status" value="1"/>
</dbReference>
<dbReference type="InterPro" id="IPR016035">
    <property type="entry name" value="Acyl_Trfase/lysoPLipase"/>
</dbReference>
<organism evidence="3 4">
    <name type="scientific">Apiospora saccharicola</name>
    <dbReference type="NCBI Taxonomy" id="335842"/>
    <lineage>
        <taxon>Eukaryota</taxon>
        <taxon>Fungi</taxon>
        <taxon>Dikarya</taxon>
        <taxon>Ascomycota</taxon>
        <taxon>Pezizomycotina</taxon>
        <taxon>Sordariomycetes</taxon>
        <taxon>Xylariomycetidae</taxon>
        <taxon>Amphisphaeriales</taxon>
        <taxon>Apiosporaceae</taxon>
        <taxon>Apiospora</taxon>
    </lineage>
</organism>
<reference evidence="3 4" key="1">
    <citation type="submission" date="2023-01" db="EMBL/GenBank/DDBJ databases">
        <title>Analysis of 21 Apiospora genomes using comparative genomics revels a genus with tremendous synthesis potential of carbohydrate active enzymes and secondary metabolites.</title>
        <authorList>
            <person name="Sorensen T."/>
        </authorList>
    </citation>
    <scope>NUCLEOTIDE SEQUENCE [LARGE SCALE GENOMIC DNA]</scope>
    <source>
        <strain evidence="3 4">CBS 83171</strain>
    </source>
</reference>
<keyword evidence="2" id="KW-0443">Lipid metabolism</keyword>
<proteinExistence type="predicted"/>
<dbReference type="SUPFAM" id="SSF52151">
    <property type="entry name" value="FabD/lysophospholipase-like"/>
    <property type="match status" value="1"/>
</dbReference>
<evidence type="ECO:0000313" key="3">
    <source>
        <dbReference type="EMBL" id="KAK8053309.1"/>
    </source>
</evidence>
<evidence type="ECO:0000256" key="2">
    <source>
        <dbReference type="ARBA" id="ARBA00022963"/>
    </source>
</evidence>
<dbReference type="PANTHER" id="PTHR24185">
    <property type="entry name" value="CALCIUM-INDEPENDENT PHOSPHOLIPASE A2-GAMMA"/>
    <property type="match status" value="1"/>
</dbReference>